<proteinExistence type="predicted"/>
<reference evidence="2" key="1">
    <citation type="journal article" date="2020" name="Fungal Divers.">
        <title>Resolving the Mortierellaceae phylogeny through synthesis of multi-gene phylogenetics and phylogenomics.</title>
        <authorList>
            <person name="Vandepol N."/>
            <person name="Liber J."/>
            <person name="Desiro A."/>
            <person name="Na H."/>
            <person name="Kennedy M."/>
            <person name="Barry K."/>
            <person name="Grigoriev I.V."/>
            <person name="Miller A.N."/>
            <person name="O'Donnell K."/>
            <person name="Stajich J.E."/>
            <person name="Bonito G."/>
        </authorList>
    </citation>
    <scope>NUCLEOTIDE SEQUENCE</scope>
    <source>
        <strain evidence="2">MES-2147</strain>
    </source>
</reference>
<protein>
    <submittedName>
        <fullName evidence="2">Uncharacterized protein</fullName>
    </submittedName>
</protein>
<feature type="coiled-coil region" evidence="1">
    <location>
        <begin position="7"/>
        <end position="34"/>
    </location>
</feature>
<sequence length="71" mass="8507">QQQQHELDRLHQLVQEQQQDKQQQQQEIKVLHQVIQQHQIYLQTLHQEVSALNDQLNTGVDDLMDDMNLEP</sequence>
<name>A0A9P6SNP0_9FUNG</name>
<dbReference type="EMBL" id="JAAAHW010003314">
    <property type="protein sequence ID" value="KAF9985226.1"/>
    <property type="molecule type" value="Genomic_DNA"/>
</dbReference>
<evidence type="ECO:0000313" key="3">
    <source>
        <dbReference type="Proteomes" id="UP000749646"/>
    </source>
</evidence>
<keyword evidence="3" id="KW-1185">Reference proteome</keyword>
<dbReference type="Proteomes" id="UP000749646">
    <property type="component" value="Unassembled WGS sequence"/>
</dbReference>
<feature type="non-terminal residue" evidence="2">
    <location>
        <position position="1"/>
    </location>
</feature>
<gene>
    <name evidence="2" type="ORF">BGZ65_011395</name>
</gene>
<organism evidence="2 3">
    <name type="scientific">Modicella reniformis</name>
    <dbReference type="NCBI Taxonomy" id="1440133"/>
    <lineage>
        <taxon>Eukaryota</taxon>
        <taxon>Fungi</taxon>
        <taxon>Fungi incertae sedis</taxon>
        <taxon>Mucoromycota</taxon>
        <taxon>Mortierellomycotina</taxon>
        <taxon>Mortierellomycetes</taxon>
        <taxon>Mortierellales</taxon>
        <taxon>Mortierellaceae</taxon>
        <taxon>Modicella</taxon>
    </lineage>
</organism>
<comment type="caution">
    <text evidence="2">The sequence shown here is derived from an EMBL/GenBank/DDBJ whole genome shotgun (WGS) entry which is preliminary data.</text>
</comment>
<evidence type="ECO:0000313" key="2">
    <source>
        <dbReference type="EMBL" id="KAF9985226.1"/>
    </source>
</evidence>
<dbReference type="AlphaFoldDB" id="A0A9P6SNP0"/>
<accession>A0A9P6SNP0</accession>
<keyword evidence="1" id="KW-0175">Coiled coil</keyword>
<evidence type="ECO:0000256" key="1">
    <source>
        <dbReference type="SAM" id="Coils"/>
    </source>
</evidence>